<dbReference type="Gene3D" id="3.40.50.720">
    <property type="entry name" value="NAD(P)-binding Rossmann-like Domain"/>
    <property type="match status" value="1"/>
</dbReference>
<dbReference type="EMBL" id="FQUS01000024">
    <property type="protein sequence ID" value="SHG30207.1"/>
    <property type="molecule type" value="Genomic_DNA"/>
</dbReference>
<dbReference type="InterPro" id="IPR036291">
    <property type="entry name" value="NAD(P)-bd_dom_sf"/>
</dbReference>
<keyword evidence="2" id="KW-0732">Signal</keyword>
<dbReference type="InterPro" id="IPR006311">
    <property type="entry name" value="TAT_signal"/>
</dbReference>
<evidence type="ECO:0000313" key="5">
    <source>
        <dbReference type="Proteomes" id="UP000184041"/>
    </source>
</evidence>
<evidence type="ECO:0000313" key="4">
    <source>
        <dbReference type="EMBL" id="SHG30207.1"/>
    </source>
</evidence>
<dbReference type="OrthoDB" id="1408251at2"/>
<dbReference type="Proteomes" id="UP000184041">
    <property type="component" value="Unassembled WGS sequence"/>
</dbReference>
<dbReference type="STRING" id="1194090.SAMN05443144_12420"/>
<dbReference type="AlphaFoldDB" id="A0A1M5IPI4"/>
<dbReference type="InterPro" id="IPR000683">
    <property type="entry name" value="Gfo/Idh/MocA-like_OxRdtase_N"/>
</dbReference>
<dbReference type="Pfam" id="PF01408">
    <property type="entry name" value="GFO_IDH_MocA"/>
    <property type="match status" value="1"/>
</dbReference>
<evidence type="ECO:0000256" key="1">
    <source>
        <dbReference type="SAM" id="MobiDB-lite"/>
    </source>
</evidence>
<dbReference type="InterPro" id="IPR019546">
    <property type="entry name" value="TAT_signal_bac_arc"/>
</dbReference>
<dbReference type="NCBIfam" id="TIGR01409">
    <property type="entry name" value="TAT_signal_seq"/>
    <property type="match status" value="1"/>
</dbReference>
<evidence type="ECO:0000259" key="3">
    <source>
        <dbReference type="Pfam" id="PF01408"/>
    </source>
</evidence>
<dbReference type="PROSITE" id="PS51318">
    <property type="entry name" value="TAT"/>
    <property type="match status" value="1"/>
</dbReference>
<name>A0A1M5IPI4_9BACT</name>
<accession>A0A1M5IPI4</accession>
<sequence>MDRSVNRRNFIKLAATAGLGMSLQSPAALFSRPRPAEETKVGIIGLDTSHSTAFAKALNDPEVAPELAGFPVVAAYPKGSLKIESSYSRIPDYTEQMKEMGVEIVDSIDALLDRVDVVLLETNDGNRHLEQALPVFEAGKPVFIDKPVAGSLSDAIAIYDAAERYDVPTFSSSSLRYMENAYAIRNGEAIGKVTGADTYSPASLEETHPDLFWYGIHGVEILFTVMQTGCESVVRVHSDDTDVVVGTWEDGRIGTFRGRRSGKHSYGGRAFGEEGEVEIGPYNGYRPLLVEIVEFFKTGQPPISREETLEIYAFMEAADESKRRGGEPVTLDDVMAKARENA</sequence>
<keyword evidence="5" id="KW-1185">Reference proteome</keyword>
<feature type="domain" description="Gfo/Idh/MocA-like oxidoreductase N-terminal" evidence="3">
    <location>
        <begin position="40"/>
        <end position="167"/>
    </location>
</feature>
<feature type="chain" id="PRO_5012002394" evidence="2">
    <location>
        <begin position="28"/>
        <end position="342"/>
    </location>
</feature>
<protein>
    <submittedName>
        <fullName evidence="4">Tat (Twin-arginine translocation) pathway signal sequence</fullName>
    </submittedName>
</protein>
<dbReference type="InterPro" id="IPR050463">
    <property type="entry name" value="Gfo/Idh/MocA_oxidrdct_glycsds"/>
</dbReference>
<evidence type="ECO:0000256" key="2">
    <source>
        <dbReference type="SAM" id="SignalP"/>
    </source>
</evidence>
<proteinExistence type="predicted"/>
<feature type="region of interest" description="Disordered" evidence="1">
    <location>
        <begin position="323"/>
        <end position="342"/>
    </location>
</feature>
<dbReference type="GO" id="GO:0000166">
    <property type="term" value="F:nucleotide binding"/>
    <property type="evidence" value="ECO:0007669"/>
    <property type="project" value="InterPro"/>
</dbReference>
<dbReference type="SUPFAM" id="SSF51735">
    <property type="entry name" value="NAD(P)-binding Rossmann-fold domains"/>
    <property type="match status" value="1"/>
</dbReference>
<dbReference type="PANTHER" id="PTHR43818:SF9">
    <property type="entry name" value="HYPOTHETICAL OXIDOREDUCTASE"/>
    <property type="match status" value="1"/>
</dbReference>
<dbReference type="Gene3D" id="3.30.360.10">
    <property type="entry name" value="Dihydrodipicolinate Reductase, domain 2"/>
    <property type="match status" value="1"/>
</dbReference>
<dbReference type="PANTHER" id="PTHR43818">
    <property type="entry name" value="BCDNA.GH03377"/>
    <property type="match status" value="1"/>
</dbReference>
<dbReference type="RefSeq" id="WP_073067523.1">
    <property type="nucleotide sequence ID" value="NZ_FQUS01000024.1"/>
</dbReference>
<feature type="signal peptide" evidence="2">
    <location>
        <begin position="1"/>
        <end position="27"/>
    </location>
</feature>
<organism evidence="4 5">
    <name type="scientific">Fodinibius roseus</name>
    <dbReference type="NCBI Taxonomy" id="1194090"/>
    <lineage>
        <taxon>Bacteria</taxon>
        <taxon>Pseudomonadati</taxon>
        <taxon>Balneolota</taxon>
        <taxon>Balneolia</taxon>
        <taxon>Balneolales</taxon>
        <taxon>Balneolaceae</taxon>
        <taxon>Fodinibius</taxon>
    </lineage>
</organism>
<gene>
    <name evidence="4" type="ORF">SAMN05443144_12420</name>
</gene>
<reference evidence="4 5" key="1">
    <citation type="submission" date="2016-11" db="EMBL/GenBank/DDBJ databases">
        <authorList>
            <person name="Jaros S."/>
            <person name="Januszkiewicz K."/>
            <person name="Wedrychowicz H."/>
        </authorList>
    </citation>
    <scope>NUCLEOTIDE SEQUENCE [LARGE SCALE GENOMIC DNA]</scope>
    <source>
        <strain evidence="4 5">DSM 21986</strain>
    </source>
</reference>